<dbReference type="AlphaFoldDB" id="A0AA88KGH1"/>
<dbReference type="GeneID" id="68099805"/>
<protein>
    <submittedName>
        <fullName evidence="2">Uncharacterized protein</fullName>
    </submittedName>
</protein>
<sequence>MSKSVTAACVTQQLLAKEPIGKNSESTLSSKQSSDILVQDNSSSKQFIEHSQESPSIVDNNNDDGIPTEEEFMKKLQDGIQEYAEIDKSSRHSSDDELINFVKDKEEKLLFRLGRLLEKKKKKRKKELKRKRMYESEESESEEKVK</sequence>
<feature type="compositionally biased region" description="Acidic residues" evidence="1">
    <location>
        <begin position="136"/>
        <end position="146"/>
    </location>
</feature>
<proteinExistence type="predicted"/>
<reference evidence="2 3" key="1">
    <citation type="journal article" date="2018" name="BMC Genomics">
        <title>The genome of Naegleria lovaniensis, the basis for a comparative approach to unravel pathogenicity factors of the human pathogenic amoeba N. fowleri.</title>
        <authorList>
            <person name="Liechti N."/>
            <person name="Schurch N."/>
            <person name="Bruggmann R."/>
            <person name="Wittwer M."/>
        </authorList>
    </citation>
    <scope>NUCLEOTIDE SEQUENCE [LARGE SCALE GENOMIC DNA]</scope>
    <source>
        <strain evidence="2 3">ATCC 30569</strain>
    </source>
</reference>
<dbReference type="Proteomes" id="UP000816034">
    <property type="component" value="Unassembled WGS sequence"/>
</dbReference>
<feature type="compositionally biased region" description="Basic residues" evidence="1">
    <location>
        <begin position="121"/>
        <end position="132"/>
    </location>
</feature>
<feature type="region of interest" description="Disordered" evidence="1">
    <location>
        <begin position="20"/>
        <end position="66"/>
    </location>
</feature>
<gene>
    <name evidence="2" type="ORF">C9374_007351</name>
</gene>
<organism evidence="2 3">
    <name type="scientific">Naegleria lovaniensis</name>
    <name type="common">Amoeba</name>
    <dbReference type="NCBI Taxonomy" id="51637"/>
    <lineage>
        <taxon>Eukaryota</taxon>
        <taxon>Discoba</taxon>
        <taxon>Heterolobosea</taxon>
        <taxon>Tetramitia</taxon>
        <taxon>Eutetramitia</taxon>
        <taxon>Vahlkampfiidae</taxon>
        <taxon>Naegleria</taxon>
    </lineage>
</organism>
<evidence type="ECO:0000313" key="2">
    <source>
        <dbReference type="EMBL" id="KAG2379212.1"/>
    </source>
</evidence>
<evidence type="ECO:0000256" key="1">
    <source>
        <dbReference type="SAM" id="MobiDB-lite"/>
    </source>
</evidence>
<keyword evidence="3" id="KW-1185">Reference proteome</keyword>
<dbReference type="EMBL" id="PYSW02000029">
    <property type="protein sequence ID" value="KAG2379212.1"/>
    <property type="molecule type" value="Genomic_DNA"/>
</dbReference>
<feature type="region of interest" description="Disordered" evidence="1">
    <location>
        <begin position="121"/>
        <end position="146"/>
    </location>
</feature>
<comment type="caution">
    <text evidence="2">The sequence shown here is derived from an EMBL/GenBank/DDBJ whole genome shotgun (WGS) entry which is preliminary data.</text>
</comment>
<dbReference type="RefSeq" id="XP_044546474.1">
    <property type="nucleotide sequence ID" value="XM_044697307.1"/>
</dbReference>
<feature type="compositionally biased region" description="Polar residues" evidence="1">
    <location>
        <begin position="23"/>
        <end position="46"/>
    </location>
</feature>
<name>A0AA88KGH1_NAELO</name>
<evidence type="ECO:0000313" key="3">
    <source>
        <dbReference type="Proteomes" id="UP000816034"/>
    </source>
</evidence>
<accession>A0AA88KGH1</accession>